<feature type="signal peptide" evidence="2">
    <location>
        <begin position="1"/>
        <end position="19"/>
    </location>
</feature>
<evidence type="ECO:0000256" key="2">
    <source>
        <dbReference type="SAM" id="SignalP"/>
    </source>
</evidence>
<name>A0ABN9PRC9_9DINO</name>
<keyword evidence="1" id="KW-0812">Transmembrane</keyword>
<dbReference type="EMBL" id="CAUYUJ010001069">
    <property type="protein sequence ID" value="CAK0794034.1"/>
    <property type="molecule type" value="Genomic_DNA"/>
</dbReference>
<evidence type="ECO:0000313" key="4">
    <source>
        <dbReference type="Proteomes" id="UP001189429"/>
    </source>
</evidence>
<keyword evidence="4" id="KW-1185">Reference proteome</keyword>
<evidence type="ECO:0008006" key="5">
    <source>
        <dbReference type="Google" id="ProtNLM"/>
    </source>
</evidence>
<dbReference type="InterPro" id="IPR007498">
    <property type="entry name" value="PqiA-like"/>
</dbReference>
<proteinExistence type="predicted"/>
<keyword evidence="1" id="KW-0472">Membrane</keyword>
<sequence>MPSLNWNCLAALLFVASYAALVPGLVLPLVRVESISGVQRSQSTLEVISDTLRWGYYQEGCMIMFFTVILPIIKMVILLRRACLGSIMLRRMSKYQCVDVYVLAITLSLSSSVLSVTPQLGAWCFSMFSLLSLMGTQIISHGASAA</sequence>
<comment type="caution">
    <text evidence="3">The sequence shown here is derived from an EMBL/GenBank/DDBJ whole genome shotgun (WGS) entry which is preliminary data.</text>
</comment>
<keyword evidence="1" id="KW-1133">Transmembrane helix</keyword>
<feature type="transmembrane region" description="Helical" evidence="1">
    <location>
        <begin position="56"/>
        <end position="77"/>
    </location>
</feature>
<gene>
    <name evidence="3" type="ORF">PCOR1329_LOCUS4130</name>
</gene>
<feature type="transmembrane region" description="Helical" evidence="1">
    <location>
        <begin position="98"/>
        <end position="114"/>
    </location>
</feature>
<evidence type="ECO:0000313" key="3">
    <source>
        <dbReference type="EMBL" id="CAK0794034.1"/>
    </source>
</evidence>
<accession>A0ABN9PRC9</accession>
<reference evidence="3" key="1">
    <citation type="submission" date="2023-10" db="EMBL/GenBank/DDBJ databases">
        <authorList>
            <person name="Chen Y."/>
            <person name="Shah S."/>
            <person name="Dougan E. K."/>
            <person name="Thang M."/>
            <person name="Chan C."/>
        </authorList>
    </citation>
    <scope>NUCLEOTIDE SEQUENCE [LARGE SCALE GENOMIC DNA]</scope>
</reference>
<dbReference type="Proteomes" id="UP001189429">
    <property type="component" value="Unassembled WGS sequence"/>
</dbReference>
<dbReference type="Pfam" id="PF04403">
    <property type="entry name" value="PqiA"/>
    <property type="match status" value="1"/>
</dbReference>
<evidence type="ECO:0000256" key="1">
    <source>
        <dbReference type="SAM" id="Phobius"/>
    </source>
</evidence>
<protein>
    <recommendedName>
        <fullName evidence="5">Paraquat-inducible protein A</fullName>
    </recommendedName>
</protein>
<feature type="chain" id="PRO_5047239001" description="Paraquat-inducible protein A" evidence="2">
    <location>
        <begin position="20"/>
        <end position="146"/>
    </location>
</feature>
<organism evidence="3 4">
    <name type="scientific">Prorocentrum cordatum</name>
    <dbReference type="NCBI Taxonomy" id="2364126"/>
    <lineage>
        <taxon>Eukaryota</taxon>
        <taxon>Sar</taxon>
        <taxon>Alveolata</taxon>
        <taxon>Dinophyceae</taxon>
        <taxon>Prorocentrales</taxon>
        <taxon>Prorocentraceae</taxon>
        <taxon>Prorocentrum</taxon>
    </lineage>
</organism>
<keyword evidence="2" id="KW-0732">Signal</keyword>